<evidence type="ECO:0000256" key="3">
    <source>
        <dbReference type="ARBA" id="ARBA00022448"/>
    </source>
</evidence>
<evidence type="ECO:0000256" key="6">
    <source>
        <dbReference type="ARBA" id="ARBA00023136"/>
    </source>
</evidence>
<feature type="transmembrane region" description="Helical" evidence="8">
    <location>
        <begin position="135"/>
        <end position="154"/>
    </location>
</feature>
<dbReference type="InterPro" id="IPR026030">
    <property type="entry name" value="Pur-cyt_permease_Fcy2/21/22"/>
</dbReference>
<proteinExistence type="inferred from homology"/>
<feature type="transmembrane region" description="Helical" evidence="8">
    <location>
        <begin position="71"/>
        <end position="96"/>
    </location>
</feature>
<comment type="similarity">
    <text evidence="2 7">Belongs to the purine-cytosine permease (2.A.39) family.</text>
</comment>
<dbReference type="Gene3D" id="1.10.4160.10">
    <property type="entry name" value="Hydantoin permease"/>
    <property type="match status" value="1"/>
</dbReference>
<dbReference type="GO" id="GO:0005886">
    <property type="term" value="C:plasma membrane"/>
    <property type="evidence" value="ECO:0007669"/>
    <property type="project" value="TreeGrafter"/>
</dbReference>
<evidence type="ECO:0000256" key="4">
    <source>
        <dbReference type="ARBA" id="ARBA00022692"/>
    </source>
</evidence>
<accession>A0A9P7AW39</accession>
<feature type="transmembrane region" description="Helical" evidence="8">
    <location>
        <begin position="372"/>
        <end position="393"/>
    </location>
</feature>
<feature type="transmembrane region" description="Helical" evidence="8">
    <location>
        <begin position="102"/>
        <end position="123"/>
    </location>
</feature>
<keyword evidence="10" id="KW-1185">Reference proteome</keyword>
<reference evidence="9" key="1">
    <citation type="submission" date="2019-07" db="EMBL/GenBank/DDBJ databases">
        <title>Hyphodiscus hymeniophilus genome sequencing and assembly.</title>
        <authorList>
            <person name="Kramer G."/>
            <person name="Nodwell J."/>
        </authorList>
    </citation>
    <scope>NUCLEOTIDE SEQUENCE</scope>
    <source>
        <strain evidence="9">ATCC 34498</strain>
    </source>
</reference>
<keyword evidence="3 7" id="KW-0813">Transport</keyword>
<evidence type="ECO:0000256" key="2">
    <source>
        <dbReference type="ARBA" id="ARBA00008974"/>
    </source>
</evidence>
<dbReference type="GO" id="GO:0022857">
    <property type="term" value="F:transmembrane transporter activity"/>
    <property type="evidence" value="ECO:0007669"/>
    <property type="project" value="InterPro"/>
</dbReference>
<feature type="transmembrane region" description="Helical" evidence="8">
    <location>
        <begin position="166"/>
        <end position="191"/>
    </location>
</feature>
<evidence type="ECO:0000256" key="7">
    <source>
        <dbReference type="PIRNR" id="PIRNR002744"/>
    </source>
</evidence>
<keyword evidence="5 8" id="KW-1133">Transmembrane helix</keyword>
<feature type="transmembrane region" description="Helical" evidence="8">
    <location>
        <begin position="298"/>
        <end position="317"/>
    </location>
</feature>
<feature type="transmembrane region" description="Helical" evidence="8">
    <location>
        <begin position="30"/>
        <end position="50"/>
    </location>
</feature>
<protein>
    <submittedName>
        <fullName evidence="9">Purine-cytosine permease</fullName>
    </submittedName>
</protein>
<name>A0A9P7AW39_9HELO</name>
<dbReference type="EMBL" id="VNKQ01000011">
    <property type="protein sequence ID" value="KAG0647805.1"/>
    <property type="molecule type" value="Genomic_DNA"/>
</dbReference>
<feature type="transmembrane region" description="Helical" evidence="8">
    <location>
        <begin position="264"/>
        <end position="286"/>
    </location>
</feature>
<evidence type="ECO:0000256" key="5">
    <source>
        <dbReference type="ARBA" id="ARBA00022989"/>
    </source>
</evidence>
<dbReference type="PANTHER" id="PTHR31806">
    <property type="entry name" value="PURINE-CYTOSINE PERMEASE FCY2-RELATED"/>
    <property type="match status" value="1"/>
</dbReference>
<comment type="subcellular location">
    <subcellularLocation>
        <location evidence="1">Membrane</location>
        <topology evidence="1">Multi-pass membrane protein</topology>
    </subcellularLocation>
</comment>
<keyword evidence="6 7" id="KW-0472">Membrane</keyword>
<dbReference type="PANTHER" id="PTHR31806:SF1">
    <property type="entry name" value="PURINE-CYTOSINE PERMEASE FCY2-RELATED"/>
    <property type="match status" value="1"/>
</dbReference>
<sequence length="425" mass="46040">MSANVGVATLAFGTLGPALFELGWWDSFLCILFFNIIGSMPPALMATFGPKLGLRTMVMPRYSFGWYPAKGIAIINLLNQIGWAMVNAIAGAQFLYDVGNGNLPMSVAVLIVGLLAMVIGMFGYKHVHRFERVSWLVVLVCLIIVTGFGAKHMVNVPMGKGPAETSSILSFGTTIIGFQISWAPIAADYGVFMRETYKPRSVFLWSFCGLFISQFFVELLGVGLMTAVNGSDAFQNAYDAAGVGGLTGEVFKGHGAGVAGFGKFIQVILGFSVLGVVIVNLYSLGLNVQAIGLGLLDVPRLVWSLLGGAIFLAAAVAGRNHLSSVMENFLNVVAYWLTPFLTIIFLEHIIWRRGFAYDVSAWQNPKKLPHGFAAAFCFITWWVGPIALAVGNPPFGTDISWELALGATTLLYVPLRWLERKKFGL</sequence>
<dbReference type="AlphaFoldDB" id="A0A9P7AW39"/>
<feature type="transmembrane region" description="Helical" evidence="8">
    <location>
        <begin position="203"/>
        <end position="228"/>
    </location>
</feature>
<feature type="transmembrane region" description="Helical" evidence="8">
    <location>
        <begin position="329"/>
        <end position="351"/>
    </location>
</feature>
<dbReference type="Pfam" id="PF02133">
    <property type="entry name" value="Transp_cyt_pur"/>
    <property type="match status" value="1"/>
</dbReference>
<dbReference type="InterPro" id="IPR001248">
    <property type="entry name" value="Pur-cyt_permease"/>
</dbReference>
<evidence type="ECO:0000256" key="1">
    <source>
        <dbReference type="ARBA" id="ARBA00004141"/>
    </source>
</evidence>
<dbReference type="OrthoDB" id="5428495at2759"/>
<evidence type="ECO:0000313" key="9">
    <source>
        <dbReference type="EMBL" id="KAG0647805.1"/>
    </source>
</evidence>
<organism evidence="9 10">
    <name type="scientific">Hyphodiscus hymeniophilus</name>
    <dbReference type="NCBI Taxonomy" id="353542"/>
    <lineage>
        <taxon>Eukaryota</taxon>
        <taxon>Fungi</taxon>
        <taxon>Dikarya</taxon>
        <taxon>Ascomycota</taxon>
        <taxon>Pezizomycotina</taxon>
        <taxon>Leotiomycetes</taxon>
        <taxon>Helotiales</taxon>
        <taxon>Hyphodiscaceae</taxon>
        <taxon>Hyphodiscus</taxon>
    </lineage>
</organism>
<gene>
    <name evidence="9" type="ORF">D0Z07_5742</name>
</gene>
<dbReference type="Proteomes" id="UP000785200">
    <property type="component" value="Unassembled WGS sequence"/>
</dbReference>
<feature type="transmembrane region" description="Helical" evidence="8">
    <location>
        <begin position="399"/>
        <end position="418"/>
    </location>
</feature>
<evidence type="ECO:0000256" key="8">
    <source>
        <dbReference type="SAM" id="Phobius"/>
    </source>
</evidence>
<comment type="caution">
    <text evidence="9">The sequence shown here is derived from an EMBL/GenBank/DDBJ whole genome shotgun (WGS) entry which is preliminary data.</text>
</comment>
<keyword evidence="4 8" id="KW-0812">Transmembrane</keyword>
<evidence type="ECO:0000313" key="10">
    <source>
        <dbReference type="Proteomes" id="UP000785200"/>
    </source>
</evidence>
<dbReference type="PIRSF" id="PIRSF002744">
    <property type="entry name" value="Pur-cyt_permease"/>
    <property type="match status" value="1"/>
</dbReference>